<keyword evidence="1" id="KW-0732">Signal</keyword>
<dbReference type="Pfam" id="PF18962">
    <property type="entry name" value="Por_Secre_tail"/>
    <property type="match status" value="1"/>
</dbReference>
<dbReference type="InterPro" id="IPR026444">
    <property type="entry name" value="Secre_tail"/>
</dbReference>
<evidence type="ECO:0000256" key="1">
    <source>
        <dbReference type="SAM" id="SignalP"/>
    </source>
</evidence>
<keyword evidence="4" id="KW-1185">Reference proteome</keyword>
<accession>A0A419S6Z3</accession>
<comment type="caution">
    <text evidence="3">The sequence shown here is derived from an EMBL/GenBank/DDBJ whole genome shotgun (WGS) entry which is preliminary data.</text>
</comment>
<protein>
    <recommendedName>
        <fullName evidence="2">Secretion system C-terminal sorting domain-containing protein</fullName>
    </recommendedName>
</protein>
<dbReference type="Proteomes" id="UP000283433">
    <property type="component" value="Unassembled WGS sequence"/>
</dbReference>
<dbReference type="RefSeq" id="WP_120181332.1">
    <property type="nucleotide sequence ID" value="NZ_MBTA01000012.1"/>
</dbReference>
<dbReference type="NCBIfam" id="TIGR04183">
    <property type="entry name" value="Por_Secre_tail"/>
    <property type="match status" value="1"/>
</dbReference>
<proteinExistence type="predicted"/>
<evidence type="ECO:0000259" key="2">
    <source>
        <dbReference type="Pfam" id="PF18962"/>
    </source>
</evidence>
<feature type="chain" id="PRO_5018976526" description="Secretion system C-terminal sorting domain-containing protein" evidence="1">
    <location>
        <begin position="21"/>
        <end position="780"/>
    </location>
</feature>
<feature type="signal peptide" evidence="1">
    <location>
        <begin position="1"/>
        <end position="20"/>
    </location>
</feature>
<dbReference type="EMBL" id="MBTA01000012">
    <property type="protein sequence ID" value="RKD17137.1"/>
    <property type="molecule type" value="Genomic_DNA"/>
</dbReference>
<dbReference type="AlphaFoldDB" id="A0A419S6Z3"/>
<reference evidence="3 4" key="1">
    <citation type="submission" date="2016-07" db="EMBL/GenBank/DDBJ databases">
        <title>Genome of Pelobium manganitolerans.</title>
        <authorList>
            <person name="Wu S."/>
            <person name="Wang G."/>
        </authorList>
    </citation>
    <scope>NUCLEOTIDE SEQUENCE [LARGE SCALE GENOMIC DNA]</scope>
    <source>
        <strain evidence="3 4">YS-25</strain>
    </source>
</reference>
<organism evidence="3 4">
    <name type="scientific">Pelobium manganitolerans</name>
    <dbReference type="NCBI Taxonomy" id="1842495"/>
    <lineage>
        <taxon>Bacteria</taxon>
        <taxon>Pseudomonadati</taxon>
        <taxon>Bacteroidota</taxon>
        <taxon>Sphingobacteriia</taxon>
        <taxon>Sphingobacteriales</taxon>
        <taxon>Sphingobacteriaceae</taxon>
        <taxon>Pelobium</taxon>
    </lineage>
</organism>
<feature type="domain" description="Secretion system C-terminal sorting" evidence="2">
    <location>
        <begin position="708"/>
        <end position="777"/>
    </location>
</feature>
<evidence type="ECO:0000313" key="3">
    <source>
        <dbReference type="EMBL" id="RKD17137.1"/>
    </source>
</evidence>
<sequence>MKKQLLGLVALLCAILPLYAQTTYYWVTDASGDQDWSVSSNWNTAMDGSGTGRTAPATNDMLIFDATSFTNKTISLINMPEQSIGSLHLKGGVTMIIKAVDAWPAASNGTLISTAYGGSTYKVVGSGADFTGLKAGDVLTTRGSWANEIPYGVVLAVKDATNMTISKELGATFENATAFYKVKTLYTDDLQIEAGSTLQLAYNSSAGGFISYVVSTKGGTVNGTVNFASRGGGCKLICTTRNDLNATAGLRFKNGSLCYINTSTSSKSNFNLGATLGTYSGTDFIIENGTGINNQTPGFQGAAGIVFEAGSTFKMGAGGNYTPFGSSIYATAPLVFTPAVSFLSGSNYIHGGGFSSTRPYMYVGDKAFYPNLEISAGAPDNMSLGRVENLLISGTTAEVTASTGTILVTGNISNTTANSINFGNIIMANQNSGQTIGGAGQGNIVFGDVIIADKAVVDLGSNISTTNVHLVGKINFGANKLTGTGNFSTYGTYNTTSTSDLTKGGNNIGGGINSTSSLSLTPGVSTYNFPLGASLTNANLPANTLYSSYSGSGSGKMSNYAVADAAGETLTFSTAGSSFTVPTDLSTSAPGFANYYLDINGPSVLPLKLVRFDGAVATNGVALKWESLNEEAVRAFVVEKRMSSDSEFLPITTVPAQNKTINNYNYTDYSTFGDLAYYRLKMVDMDGTFSYSKIVVLKFLPGTAQLTVFPNPATAEISVQHSGISKGSIIISAMDGKVVMRQNANNSGRSSLNINHLTPGVYTLTIFNTNQKETVRFIKQ</sequence>
<dbReference type="OrthoDB" id="9811934at2"/>
<evidence type="ECO:0000313" key="4">
    <source>
        <dbReference type="Proteomes" id="UP000283433"/>
    </source>
</evidence>
<gene>
    <name evidence="3" type="ORF">BCY91_03055</name>
</gene>
<name>A0A419S6Z3_9SPHI</name>